<dbReference type="Proteomes" id="UP001186974">
    <property type="component" value="Unassembled WGS sequence"/>
</dbReference>
<protein>
    <submittedName>
        <fullName evidence="1">Uncharacterized protein</fullName>
    </submittedName>
</protein>
<proteinExistence type="predicted"/>
<gene>
    <name evidence="1" type="ORF">LTS18_005998</name>
</gene>
<evidence type="ECO:0000313" key="1">
    <source>
        <dbReference type="EMBL" id="KAK3065212.1"/>
    </source>
</evidence>
<dbReference type="EMBL" id="JAWDJW010006348">
    <property type="protein sequence ID" value="KAK3065212.1"/>
    <property type="molecule type" value="Genomic_DNA"/>
</dbReference>
<name>A0ACC3DCG8_9PEZI</name>
<accession>A0ACC3DCG8</accession>
<reference evidence="1" key="1">
    <citation type="submission" date="2024-09" db="EMBL/GenBank/DDBJ databases">
        <title>Black Yeasts Isolated from many extreme environments.</title>
        <authorList>
            <person name="Coleine C."/>
            <person name="Stajich J.E."/>
            <person name="Selbmann L."/>
        </authorList>
    </citation>
    <scope>NUCLEOTIDE SEQUENCE</scope>
    <source>
        <strain evidence="1">CCFEE 5737</strain>
    </source>
</reference>
<keyword evidence="2" id="KW-1185">Reference proteome</keyword>
<comment type="caution">
    <text evidence="1">The sequence shown here is derived from an EMBL/GenBank/DDBJ whole genome shotgun (WGS) entry which is preliminary data.</text>
</comment>
<sequence>MGGDTEEDGEENSRNPAESPRHDPKGEKTEVNPWSKRAEWQEYLIGLGRPDLLACVEEPDVRMDAGIDEVSPEAIDAQMWKAMDGMIRFSQESVTRRVGVFVKMEAIRTEMHQTRFQPLQPYMDEHAFTKHTYPWKQIITFFARTQREHDWESPKYRFTKRQRQT</sequence>
<organism evidence="1 2">
    <name type="scientific">Coniosporium uncinatum</name>
    <dbReference type="NCBI Taxonomy" id="93489"/>
    <lineage>
        <taxon>Eukaryota</taxon>
        <taxon>Fungi</taxon>
        <taxon>Dikarya</taxon>
        <taxon>Ascomycota</taxon>
        <taxon>Pezizomycotina</taxon>
        <taxon>Dothideomycetes</taxon>
        <taxon>Dothideomycetes incertae sedis</taxon>
        <taxon>Coniosporium</taxon>
    </lineage>
</organism>
<evidence type="ECO:0000313" key="2">
    <source>
        <dbReference type="Proteomes" id="UP001186974"/>
    </source>
</evidence>